<gene>
    <name evidence="2" type="ORF">SCMC78_04540</name>
</gene>
<proteinExistence type="predicted"/>
<dbReference type="AlphaFoldDB" id="A0AB33KDU9"/>
<evidence type="ECO:0000313" key="2">
    <source>
        <dbReference type="EMBL" id="BFP50647.1"/>
    </source>
</evidence>
<dbReference type="EMBL" id="AP035884">
    <property type="protein sequence ID" value="BFP50647.1"/>
    <property type="molecule type" value="Genomic_DNA"/>
</dbReference>
<accession>A0AB33KDU9</accession>
<dbReference type="KEGG" id="stcm:SCMC78_04540"/>
<evidence type="ECO:0000256" key="1">
    <source>
        <dbReference type="SAM" id="MobiDB-lite"/>
    </source>
</evidence>
<organism evidence="2">
    <name type="scientific">Streptomyces sp. CMC78</name>
    <dbReference type="NCBI Taxonomy" id="3231512"/>
    <lineage>
        <taxon>Bacteria</taxon>
        <taxon>Bacillati</taxon>
        <taxon>Actinomycetota</taxon>
        <taxon>Actinomycetes</taxon>
        <taxon>Kitasatosporales</taxon>
        <taxon>Streptomycetaceae</taxon>
        <taxon>Streptomyces</taxon>
    </lineage>
</organism>
<sequence length="55" mass="6001">MHARPADARQASALGLQTGSPTLAGAHRWSDAQGIIEYGEWCLPPRMTIGYEYTP</sequence>
<name>A0AB33KDU9_9ACTN</name>
<reference evidence="2" key="1">
    <citation type="submission" date="2024-07" db="EMBL/GenBank/DDBJ databases">
        <title>Complete genome sequences of cellulolytic bacteria, Kitasatospora sp. CMC57 and Streptomyces sp. CMC78, isolated from Japanese agricultural soil.</title>
        <authorList>
            <person name="Hashimoto T."/>
            <person name="Ito M."/>
            <person name="Iwamoto M."/>
            <person name="Fukahori D."/>
            <person name="Shoda T."/>
            <person name="Sakoda M."/>
            <person name="Morohoshi T."/>
            <person name="Mitsuboshi M."/>
            <person name="Nishizawa T."/>
        </authorList>
    </citation>
    <scope>NUCLEOTIDE SEQUENCE</scope>
    <source>
        <strain evidence="2">CMC78</strain>
    </source>
</reference>
<feature type="region of interest" description="Disordered" evidence="1">
    <location>
        <begin position="1"/>
        <end position="20"/>
    </location>
</feature>
<protein>
    <submittedName>
        <fullName evidence="2">Uncharacterized protein</fullName>
    </submittedName>
</protein>